<evidence type="ECO:0000313" key="6">
    <source>
        <dbReference type="EMBL" id="CUU66316.1"/>
    </source>
</evidence>
<dbReference type="Gene3D" id="3.20.20.80">
    <property type="entry name" value="Glycosidases"/>
    <property type="match status" value="1"/>
</dbReference>
<dbReference type="Pfam" id="PF02922">
    <property type="entry name" value="CBM_48"/>
    <property type="match status" value="1"/>
</dbReference>
<dbReference type="InterPro" id="IPR006047">
    <property type="entry name" value="GH13_cat_dom"/>
</dbReference>
<dbReference type="CDD" id="cd02856">
    <property type="entry name" value="E_set_GDE_Isoamylase_N"/>
    <property type="match status" value="1"/>
</dbReference>
<dbReference type="SMART" id="SM00642">
    <property type="entry name" value="Aamy"/>
    <property type="match status" value="1"/>
</dbReference>
<dbReference type="EC" id="3.2.1.-" evidence="6"/>
<dbReference type="Gene3D" id="2.60.40.10">
    <property type="entry name" value="Immunoglobulins"/>
    <property type="match status" value="1"/>
</dbReference>
<dbReference type="InterPro" id="IPR011837">
    <property type="entry name" value="Glycogen_debranch_GlgX"/>
</dbReference>
<feature type="compositionally biased region" description="Basic and acidic residues" evidence="4">
    <location>
        <begin position="703"/>
        <end position="713"/>
    </location>
</feature>
<dbReference type="GO" id="GO:0005980">
    <property type="term" value="P:glycogen catabolic process"/>
    <property type="evidence" value="ECO:0007669"/>
    <property type="project" value="InterPro"/>
</dbReference>
<dbReference type="GO" id="GO:0004135">
    <property type="term" value="F:amylo-alpha-1,6-glucosidase activity"/>
    <property type="evidence" value="ECO:0007669"/>
    <property type="project" value="InterPro"/>
</dbReference>
<dbReference type="InterPro" id="IPR017853">
    <property type="entry name" value="GH"/>
</dbReference>
<keyword evidence="2 6" id="KW-0378">Hydrolase</keyword>
<dbReference type="InterPro" id="IPR013783">
    <property type="entry name" value="Ig-like_fold"/>
</dbReference>
<dbReference type="EMBL" id="FAUH01000010">
    <property type="protein sequence ID" value="CUU66316.1"/>
    <property type="molecule type" value="Genomic_DNA"/>
</dbReference>
<dbReference type="NCBIfam" id="TIGR02100">
    <property type="entry name" value="glgX_debranch"/>
    <property type="match status" value="1"/>
</dbReference>
<dbReference type="RefSeq" id="WP_255307696.1">
    <property type="nucleotide sequence ID" value="NZ_FAUH01000010.1"/>
</dbReference>
<evidence type="ECO:0000256" key="3">
    <source>
        <dbReference type="ARBA" id="ARBA00023295"/>
    </source>
</evidence>
<evidence type="ECO:0000256" key="1">
    <source>
        <dbReference type="ARBA" id="ARBA00008061"/>
    </source>
</evidence>
<reference evidence="7" key="1">
    <citation type="submission" date="2015-11" db="EMBL/GenBank/DDBJ databases">
        <authorList>
            <person name="Dugat-Bony E."/>
        </authorList>
    </citation>
    <scope>NUCLEOTIDE SEQUENCE [LARGE SCALE GENOMIC DNA]</scope>
    <source>
        <strain evidence="7">Mu292</strain>
    </source>
</reference>
<dbReference type="CDD" id="cd11326">
    <property type="entry name" value="AmyAc_Glg_debranch"/>
    <property type="match status" value="1"/>
</dbReference>
<dbReference type="InterPro" id="IPR014756">
    <property type="entry name" value="Ig_E-set"/>
</dbReference>
<evidence type="ECO:0000256" key="4">
    <source>
        <dbReference type="SAM" id="MobiDB-lite"/>
    </source>
</evidence>
<feature type="compositionally biased region" description="Basic and acidic residues" evidence="4">
    <location>
        <begin position="477"/>
        <end position="493"/>
    </location>
</feature>
<proteinExistence type="inferred from homology"/>
<feature type="compositionally biased region" description="Gly residues" evidence="4">
    <location>
        <begin position="663"/>
        <end position="681"/>
    </location>
</feature>
<protein>
    <submittedName>
        <fullName evidence="6">Glycogen debranching enzyme GlgX</fullName>
        <ecNumber evidence="6">3.2.1.-</ecNumber>
    </submittedName>
</protein>
<dbReference type="AlphaFoldDB" id="A0A0X2NLG4"/>
<dbReference type="PANTHER" id="PTHR43002">
    <property type="entry name" value="GLYCOGEN DEBRANCHING ENZYME"/>
    <property type="match status" value="1"/>
</dbReference>
<dbReference type="SUPFAM" id="SSF81296">
    <property type="entry name" value="E set domains"/>
    <property type="match status" value="1"/>
</dbReference>
<dbReference type="SUPFAM" id="SSF51445">
    <property type="entry name" value="(Trans)glycosidases"/>
    <property type="match status" value="1"/>
</dbReference>
<feature type="region of interest" description="Disordered" evidence="4">
    <location>
        <begin position="661"/>
        <end position="739"/>
    </location>
</feature>
<dbReference type="InterPro" id="IPR004193">
    <property type="entry name" value="Glyco_hydro_13_N"/>
</dbReference>
<dbReference type="SUPFAM" id="SSF51011">
    <property type="entry name" value="Glycosyl hydrolase domain"/>
    <property type="match status" value="1"/>
</dbReference>
<gene>
    <name evidence="6" type="ORF">CVAR292_01656</name>
</gene>
<accession>A0A0X2NLG4</accession>
<name>A0A0X2NLG4_9CORY</name>
<keyword evidence="3 6" id="KW-0326">Glycosidase</keyword>
<dbReference type="Proteomes" id="UP000182498">
    <property type="component" value="Unassembled WGS sequence"/>
</dbReference>
<keyword evidence="7" id="KW-1185">Reference proteome</keyword>
<sequence length="751" mass="80719">MSRLTVSRGTPAPLGVTVDGDAVNVAVWAPEATTVEFCLFTARDDGTDTELRVPLPWRSGGIRHARITGPGPGDRYGLRVDGVWDPDTGRYANHAKLLIDPYARIIESPLTWHPLMSGFTDDGDADPRDSAPVVPKCVIPGVSSLSSLSSRPERPRHDAADLIIYESHLRGLSAAHPEVPEDLRGTYAGMAHPAIIDHLTGLGVTAVELLPLQTFIDDRFLVNRGLTNYWGYQPVNWFAPEPRYATDRSGVTADRELRELVDTLHTARIEVILDVVYNHSGEGDELGPTLSLRGLDNNGYHLMDGPEFVDDTGTGNTLAVDRPPMLRLVTDSLRYWVTDIGVDGFRFDLGATLGRVGVGSSAGFTPDAAFFRAVAQDPVLSQVRFIAEPWDIGPDGYRLGQFPWPWAEWNDRFRDGIRRLWRGDSPGVTDLGSLLLGSAGLFDGPTRWPAAPATTSVNFLTAHDGFTLTDVVSYNDRHNEANGEHGNDGHGENFSDNLGAEGPTDDPGVVEARARRVRGMLATLLLSQGTPMLLAGDELGNGQGGNNNAYVQDNPTGWVDWSGVHGDLLAFTRELIALRRRLPVLRQSAYRHGRLRADGHRDVEWFRVDGTPMTDTDWHATDGRPVGVILRGTAGDTDGEANCGAVALVVNTGCGAEVSLPSGGSGGEGGSAEEGVGGPVGGDDNSRTWTLELDSARPGVLNESRKRPDRVVQDAETTPSGRTGDSTGEGTWDGTGPYPVLGQSVVVFSAG</sequence>
<dbReference type="Gene3D" id="2.60.40.1180">
    <property type="entry name" value="Golgi alpha-mannosidase II"/>
    <property type="match status" value="1"/>
</dbReference>
<dbReference type="InterPro" id="IPR013780">
    <property type="entry name" value="Glyco_hydro_b"/>
</dbReference>
<evidence type="ECO:0000259" key="5">
    <source>
        <dbReference type="SMART" id="SM00642"/>
    </source>
</evidence>
<feature type="domain" description="Glycosyl hydrolase family 13 catalytic" evidence="5">
    <location>
        <begin position="162"/>
        <end position="579"/>
    </location>
</feature>
<evidence type="ECO:0000313" key="7">
    <source>
        <dbReference type="Proteomes" id="UP000182498"/>
    </source>
</evidence>
<feature type="compositionally biased region" description="Polar residues" evidence="4">
    <location>
        <begin position="715"/>
        <end position="729"/>
    </location>
</feature>
<dbReference type="InterPro" id="IPR044505">
    <property type="entry name" value="GlgX_Isoamylase_N_E_set"/>
</dbReference>
<feature type="region of interest" description="Disordered" evidence="4">
    <location>
        <begin position="477"/>
        <end position="508"/>
    </location>
</feature>
<organism evidence="6 7">
    <name type="scientific">Corynebacterium variabile</name>
    <dbReference type="NCBI Taxonomy" id="1727"/>
    <lineage>
        <taxon>Bacteria</taxon>
        <taxon>Bacillati</taxon>
        <taxon>Actinomycetota</taxon>
        <taxon>Actinomycetes</taxon>
        <taxon>Mycobacteriales</taxon>
        <taxon>Corynebacteriaceae</taxon>
        <taxon>Corynebacterium</taxon>
    </lineage>
</organism>
<evidence type="ECO:0000256" key="2">
    <source>
        <dbReference type="ARBA" id="ARBA00022801"/>
    </source>
</evidence>
<comment type="similarity">
    <text evidence="1">Belongs to the glycosyl hydrolase 13 family.</text>
</comment>